<accession>A0A2U1A7Z8</accession>
<keyword evidence="4" id="KW-1185">Reference proteome</keyword>
<reference evidence="2 3" key="1">
    <citation type="submission" date="2018-06" db="EMBL/GenBank/DDBJ databases">
        <title>Genomic Encyclopedia of Type Strains, Phase IV (KMG-V): Genome sequencing to study the core and pangenomes of soil and plant-associated prokaryotes.</title>
        <authorList>
            <person name="Whitman W."/>
        </authorList>
    </citation>
    <scope>NUCLEOTIDE SEQUENCE [LARGE SCALE GENOMIC DNA]</scope>
    <source>
        <strain evidence="2 3">SRCL-318</strain>
        <strain evidence="1 4">SRMrh-85</strain>
    </source>
</reference>
<evidence type="ECO:0000313" key="4">
    <source>
        <dbReference type="Proteomes" id="UP000533533"/>
    </source>
</evidence>
<sequence length="62" mass="6705">MYDARSGQIVGSMTPGANVGSTSGWVDIYMGMSAALRDNGDYVVLVEDDARARILMYDWTPG</sequence>
<gene>
    <name evidence="2" type="ORF">C7410_11389</name>
    <name evidence="1" type="ORF">FHX59_005605</name>
</gene>
<protein>
    <submittedName>
        <fullName evidence="2">Uncharacterized protein</fullName>
    </submittedName>
</protein>
<dbReference type="AlphaFoldDB" id="A0A2U1A7Z8"/>
<evidence type="ECO:0000313" key="3">
    <source>
        <dbReference type="Proteomes" id="UP000247772"/>
    </source>
</evidence>
<comment type="caution">
    <text evidence="2">The sequence shown here is derived from an EMBL/GenBank/DDBJ whole genome shotgun (WGS) entry which is preliminary data.</text>
</comment>
<dbReference type="Proteomes" id="UP000247772">
    <property type="component" value="Unassembled WGS sequence"/>
</dbReference>
<evidence type="ECO:0000313" key="2">
    <source>
        <dbReference type="EMBL" id="PYE21666.1"/>
    </source>
</evidence>
<evidence type="ECO:0000313" key="1">
    <source>
        <dbReference type="EMBL" id="MBB2931135.1"/>
    </source>
</evidence>
<dbReference type="EMBL" id="QJSQ01000013">
    <property type="protein sequence ID" value="PYE21666.1"/>
    <property type="molecule type" value="Genomic_DNA"/>
</dbReference>
<dbReference type="EMBL" id="JACHVZ010000017">
    <property type="protein sequence ID" value="MBB2931135.1"/>
    <property type="molecule type" value="Genomic_DNA"/>
</dbReference>
<organism evidence="2 3">
    <name type="scientific">Paraburkholderia silvatlantica</name>
    <dbReference type="NCBI Taxonomy" id="321895"/>
    <lineage>
        <taxon>Bacteria</taxon>
        <taxon>Pseudomonadati</taxon>
        <taxon>Pseudomonadota</taxon>
        <taxon>Betaproteobacteria</taxon>
        <taxon>Burkholderiales</taxon>
        <taxon>Burkholderiaceae</taxon>
        <taxon>Paraburkholderia</taxon>
    </lineage>
</organism>
<proteinExistence type="predicted"/>
<dbReference type="Proteomes" id="UP000533533">
    <property type="component" value="Unassembled WGS sequence"/>
</dbReference>
<name>A0A2U1A7Z8_9BURK</name>